<evidence type="ECO:0000313" key="6">
    <source>
        <dbReference type="EMBL" id="MDS9470019.1"/>
    </source>
</evidence>
<feature type="coiled-coil region" evidence="5">
    <location>
        <begin position="211"/>
        <end position="245"/>
    </location>
</feature>
<comment type="subcellular location">
    <subcellularLocation>
        <location evidence="1">Membrane</location>
        <topology evidence="1">Single-pass membrane protein</topology>
    </subcellularLocation>
</comment>
<evidence type="ECO:0000256" key="3">
    <source>
        <dbReference type="ARBA" id="ARBA00022989"/>
    </source>
</evidence>
<dbReference type="PANTHER" id="PTHR30386">
    <property type="entry name" value="MEMBRANE FUSION SUBUNIT OF EMRAB-TOLC MULTIDRUG EFFLUX PUMP"/>
    <property type="match status" value="1"/>
</dbReference>
<keyword evidence="3" id="KW-1133">Transmembrane helix</keyword>
<dbReference type="InterPro" id="IPR050739">
    <property type="entry name" value="MFP"/>
</dbReference>
<evidence type="ECO:0000256" key="1">
    <source>
        <dbReference type="ARBA" id="ARBA00004167"/>
    </source>
</evidence>
<name>A0ABU2HZJ1_9RHOB</name>
<feature type="coiled-coil region" evidence="5">
    <location>
        <begin position="93"/>
        <end position="142"/>
    </location>
</feature>
<evidence type="ECO:0000256" key="4">
    <source>
        <dbReference type="ARBA" id="ARBA00023136"/>
    </source>
</evidence>
<sequence length="389" mass="42465">MKFSRLLIGFLAIILALWIIVGEQMSGASADAVVNARIVTVRADVAGDLSMPNRPLGAKVAKGDILASIIDPLVDSVRLDDLYMESSYSTAEIAQMTAQIDKAKVQKASLEKRSETFRRERLDELRERLDHARNRLELLERGDALDEDGQRLIDAAGEVSGRLPAEPLTHALAIDHARERVALLDIALRSAEAGVFLGDGYNDAPVSEQRAIELGSEIDTLTTRLDEAKARLTALTDRIAREQVRVSGLSGGEILAPISGQFWEVLEADGVNVQRGDPLLRMVDCGSVMVTLSVSERVYNSLRLGGPAKFRLDGQSKLYDGTISRLAGSGAATVYRNLAIAPSQRHLERYDVTLLVPELGASEGGCMIGQTGRVFFDRRPLDWLRSIFS</sequence>
<keyword evidence="7" id="KW-1185">Reference proteome</keyword>
<comment type="caution">
    <text evidence="6">The sequence shown here is derived from an EMBL/GenBank/DDBJ whole genome shotgun (WGS) entry which is preliminary data.</text>
</comment>
<organism evidence="6 7">
    <name type="scientific">Paracoccus aurantius</name>
    <dbReference type="NCBI Taxonomy" id="3073814"/>
    <lineage>
        <taxon>Bacteria</taxon>
        <taxon>Pseudomonadati</taxon>
        <taxon>Pseudomonadota</taxon>
        <taxon>Alphaproteobacteria</taxon>
        <taxon>Rhodobacterales</taxon>
        <taxon>Paracoccaceae</taxon>
        <taxon>Paracoccus</taxon>
    </lineage>
</organism>
<evidence type="ECO:0000313" key="7">
    <source>
        <dbReference type="Proteomes" id="UP001269144"/>
    </source>
</evidence>
<accession>A0ABU2HZJ1</accession>
<keyword evidence="2" id="KW-0812">Transmembrane</keyword>
<evidence type="ECO:0000256" key="5">
    <source>
        <dbReference type="SAM" id="Coils"/>
    </source>
</evidence>
<keyword evidence="4" id="KW-0472">Membrane</keyword>
<dbReference type="RefSeq" id="WP_311162809.1">
    <property type="nucleotide sequence ID" value="NZ_JAVQLW010000005.1"/>
</dbReference>
<protein>
    <submittedName>
        <fullName evidence="6">HlyD family efflux transporter periplasmic adaptor subunit</fullName>
    </submittedName>
</protein>
<proteinExistence type="predicted"/>
<gene>
    <name evidence="6" type="ORF">RGQ15_20930</name>
</gene>
<dbReference type="Proteomes" id="UP001269144">
    <property type="component" value="Unassembled WGS sequence"/>
</dbReference>
<dbReference type="PANTHER" id="PTHR30386:SF26">
    <property type="entry name" value="TRANSPORT PROTEIN COMB"/>
    <property type="match status" value="1"/>
</dbReference>
<keyword evidence="5" id="KW-0175">Coiled coil</keyword>
<evidence type="ECO:0000256" key="2">
    <source>
        <dbReference type="ARBA" id="ARBA00022692"/>
    </source>
</evidence>
<dbReference type="EMBL" id="JAVQLW010000005">
    <property type="protein sequence ID" value="MDS9470019.1"/>
    <property type="molecule type" value="Genomic_DNA"/>
</dbReference>
<reference evidence="7" key="1">
    <citation type="submission" date="2023-07" db="EMBL/GenBank/DDBJ databases">
        <title>Paracoccus sp. MBLB3053 whole genome sequence.</title>
        <authorList>
            <person name="Hwang C.Y."/>
            <person name="Cho E.-S."/>
            <person name="Seo M.-J."/>
        </authorList>
    </citation>
    <scope>NUCLEOTIDE SEQUENCE [LARGE SCALE GENOMIC DNA]</scope>
    <source>
        <strain evidence="7">MBLB3053</strain>
    </source>
</reference>